<organism evidence="1 2">
    <name type="scientific">Cyanobium gracile UHCC 0139</name>
    <dbReference type="NCBI Taxonomy" id="3110308"/>
    <lineage>
        <taxon>Bacteria</taxon>
        <taxon>Bacillati</taxon>
        <taxon>Cyanobacteriota</taxon>
        <taxon>Cyanophyceae</taxon>
        <taxon>Synechococcales</taxon>
        <taxon>Prochlorococcaceae</taxon>
        <taxon>Cyanobium</taxon>
    </lineage>
</organism>
<dbReference type="EMBL" id="JAYGHX010000001">
    <property type="protein sequence ID" value="MEA5390203.1"/>
    <property type="molecule type" value="Genomic_DNA"/>
</dbReference>
<dbReference type="RefSeq" id="WP_323304301.1">
    <property type="nucleotide sequence ID" value="NZ_JAYGHX010000001.1"/>
</dbReference>
<sequence length="60" mass="6539">MVRLLVLGVLLLGGGLAFRNEWVVVDWEKMGKDTGLSSLIDPSIFGAQKKSPLQEANPSR</sequence>
<keyword evidence="2" id="KW-1185">Reference proteome</keyword>
<evidence type="ECO:0000313" key="2">
    <source>
        <dbReference type="Proteomes" id="UP001304461"/>
    </source>
</evidence>
<name>A0ABU5RR22_9CYAN</name>
<proteinExistence type="predicted"/>
<dbReference type="Proteomes" id="UP001304461">
    <property type="component" value="Unassembled WGS sequence"/>
</dbReference>
<accession>A0ABU5RR22</accession>
<protein>
    <submittedName>
        <fullName evidence="1">Uncharacterized protein</fullName>
    </submittedName>
</protein>
<reference evidence="1 2" key="1">
    <citation type="submission" date="2023-12" db="EMBL/GenBank/DDBJ databases">
        <title>Baltic Sea Cyanobacteria.</title>
        <authorList>
            <person name="Delbaje E."/>
            <person name="Fewer D.P."/>
            <person name="Shishido T.K."/>
        </authorList>
    </citation>
    <scope>NUCLEOTIDE SEQUENCE [LARGE SCALE GENOMIC DNA]</scope>
    <source>
        <strain evidence="1 2">UHCC 0139</strain>
    </source>
</reference>
<comment type="caution">
    <text evidence="1">The sequence shown here is derived from an EMBL/GenBank/DDBJ whole genome shotgun (WGS) entry which is preliminary data.</text>
</comment>
<gene>
    <name evidence="1" type="ORF">VB738_02900</name>
</gene>
<evidence type="ECO:0000313" key="1">
    <source>
        <dbReference type="EMBL" id="MEA5390203.1"/>
    </source>
</evidence>